<dbReference type="SUPFAM" id="SSF53474">
    <property type="entry name" value="alpha/beta-Hydrolases"/>
    <property type="match status" value="1"/>
</dbReference>
<dbReference type="PATRIC" id="fig|926566.3.peg.1763"/>
<dbReference type="PANTHER" id="PTHR48098">
    <property type="entry name" value="ENTEROCHELIN ESTERASE-RELATED"/>
    <property type="match status" value="1"/>
</dbReference>
<dbReference type="InterPro" id="IPR013783">
    <property type="entry name" value="Ig-like_fold"/>
</dbReference>
<reference evidence="3 4" key="1">
    <citation type="submission" date="2012-06" db="EMBL/GenBank/DDBJ databases">
        <title>Complete genome of Terriglobus roseus DSM 18391.</title>
        <authorList>
            <consortium name="US DOE Joint Genome Institute (JGI-PGF)"/>
            <person name="Lucas S."/>
            <person name="Copeland A."/>
            <person name="Lapidus A."/>
            <person name="Glavina del Rio T."/>
            <person name="Dalin E."/>
            <person name="Tice H."/>
            <person name="Bruce D."/>
            <person name="Goodwin L."/>
            <person name="Pitluck S."/>
            <person name="Peters L."/>
            <person name="Mikhailova N."/>
            <person name="Munk A.C.C."/>
            <person name="Kyrpides N."/>
            <person name="Mavromatis K."/>
            <person name="Ivanova N."/>
            <person name="Brettin T."/>
            <person name="Detter J.C."/>
            <person name="Han C."/>
            <person name="Larimer F."/>
            <person name="Land M."/>
            <person name="Hauser L."/>
            <person name="Markowitz V."/>
            <person name="Cheng J.-F."/>
            <person name="Hugenholtz P."/>
            <person name="Woyke T."/>
            <person name="Wu D."/>
            <person name="Brambilla E."/>
            <person name="Klenk H.-P."/>
            <person name="Eisen J.A."/>
        </authorList>
    </citation>
    <scope>NUCLEOTIDE SEQUENCE [LARGE SCALE GENOMIC DNA]</scope>
    <source>
        <strain evidence="4">DSM 18391 / NRRL B-41598 / KBS 63</strain>
    </source>
</reference>
<name>I3ZFR4_TERRK</name>
<dbReference type="AlphaFoldDB" id="I3ZFR4"/>
<dbReference type="InterPro" id="IPR050583">
    <property type="entry name" value="Mycobacterial_A85_antigen"/>
</dbReference>
<dbReference type="PANTHER" id="PTHR48098:SF1">
    <property type="entry name" value="DIACYLGLYCEROL ACYLTRANSFERASE_MYCOLYLTRANSFERASE AG85A"/>
    <property type="match status" value="1"/>
</dbReference>
<keyword evidence="4" id="KW-1185">Reference proteome</keyword>
<dbReference type="Gene3D" id="2.60.40.10">
    <property type="entry name" value="Immunoglobulins"/>
    <property type="match status" value="1"/>
</dbReference>
<dbReference type="OrthoDB" id="9777383at2"/>
<dbReference type="RefSeq" id="WP_014785651.1">
    <property type="nucleotide sequence ID" value="NC_018014.1"/>
</dbReference>
<gene>
    <name evidence="3" type="ordered locus">Terro_1787</name>
</gene>
<evidence type="ECO:0000313" key="3">
    <source>
        <dbReference type="EMBL" id="AFL88082.1"/>
    </source>
</evidence>
<keyword evidence="2" id="KW-0732">Signal</keyword>
<dbReference type="eggNOG" id="COG2382">
    <property type="taxonomic scope" value="Bacteria"/>
</dbReference>
<dbReference type="HOGENOM" id="CLU_037618_2_1_0"/>
<accession>I3ZFR4</accession>
<feature type="region of interest" description="Disordered" evidence="1">
    <location>
        <begin position="401"/>
        <end position="423"/>
    </location>
</feature>
<dbReference type="SUPFAM" id="SSF81296">
    <property type="entry name" value="E set domains"/>
    <property type="match status" value="1"/>
</dbReference>
<feature type="signal peptide" evidence="2">
    <location>
        <begin position="1"/>
        <end position="21"/>
    </location>
</feature>
<organism evidence="3 4">
    <name type="scientific">Terriglobus roseus (strain DSM 18391 / NRRL B-41598 / KBS 63)</name>
    <dbReference type="NCBI Taxonomy" id="926566"/>
    <lineage>
        <taxon>Bacteria</taxon>
        <taxon>Pseudomonadati</taxon>
        <taxon>Acidobacteriota</taxon>
        <taxon>Terriglobia</taxon>
        <taxon>Terriglobales</taxon>
        <taxon>Acidobacteriaceae</taxon>
        <taxon>Terriglobus</taxon>
    </lineage>
</organism>
<dbReference type="EMBL" id="CP003379">
    <property type="protein sequence ID" value="AFL88082.1"/>
    <property type="molecule type" value="Genomic_DNA"/>
</dbReference>
<dbReference type="GO" id="GO:0016747">
    <property type="term" value="F:acyltransferase activity, transferring groups other than amino-acyl groups"/>
    <property type="evidence" value="ECO:0007669"/>
    <property type="project" value="TreeGrafter"/>
</dbReference>
<proteinExistence type="predicted"/>
<dbReference type="Proteomes" id="UP000006056">
    <property type="component" value="Chromosome"/>
</dbReference>
<feature type="region of interest" description="Disordered" evidence="1">
    <location>
        <begin position="21"/>
        <end position="42"/>
    </location>
</feature>
<feature type="chain" id="PRO_5003683867" evidence="2">
    <location>
        <begin position="22"/>
        <end position="423"/>
    </location>
</feature>
<evidence type="ECO:0000256" key="1">
    <source>
        <dbReference type="SAM" id="MobiDB-lite"/>
    </source>
</evidence>
<dbReference type="KEGG" id="trs:Terro_1787"/>
<dbReference type="InterPro" id="IPR000801">
    <property type="entry name" value="Esterase-like"/>
</dbReference>
<protein>
    <submittedName>
        <fullName evidence="3">Enterochelin esterase-like enzyme</fullName>
    </submittedName>
</protein>
<dbReference type="Gene3D" id="3.40.50.1820">
    <property type="entry name" value="alpha/beta hydrolase"/>
    <property type="match status" value="1"/>
</dbReference>
<dbReference type="STRING" id="926566.Terro_1787"/>
<evidence type="ECO:0000256" key="2">
    <source>
        <dbReference type="SAM" id="SignalP"/>
    </source>
</evidence>
<dbReference type="InterPro" id="IPR029058">
    <property type="entry name" value="AB_hydrolase_fold"/>
</dbReference>
<evidence type="ECO:0000313" key="4">
    <source>
        <dbReference type="Proteomes" id="UP000006056"/>
    </source>
</evidence>
<dbReference type="InterPro" id="IPR014756">
    <property type="entry name" value="Ig_E-set"/>
</dbReference>
<sequence length="423" mass="45838">MVLRTTALCFACLALTTGTQAQTPTPPVTTAAPAVRPSGRPAPLVSPQLAPDNRVTLRIYAPQASAVTLAGDMGQGVARDPASNGTTAQALAAAIPMIKTPDGVWTGSSALPIKSGAWRYHFLVDGASVVDSRNVNTSPYQSQMESLLIVPGDFSDTRNVPHGSVSRVKYMASTYQGATREMYVYTPPGYEKGSGTYPVLYLIHGGGETAASWSTVGRANDILDNLIAEGKAVPMIIVMPSGWTPLGGQVMTSDATKDPFNDEMMKDIIPYMQTHFRAKTSPNDRALSGLSMGGIQTLNVGLHNLGSFRYLAVMSSGWTTDQDRQAFFTTEAARIPTYNSQLKLFWWGWGATDIARPNSLLVTDRFKAKGVHMETMETADGHEWKNWRLYLHEVAPKLFQPSKPNEQVSARRGTAQKGIRIEP</sequence>
<dbReference type="Pfam" id="PF00756">
    <property type="entry name" value="Esterase"/>
    <property type="match status" value="1"/>
</dbReference>
<feature type="compositionally biased region" description="Low complexity" evidence="1">
    <location>
        <begin position="21"/>
        <end position="35"/>
    </location>
</feature>